<dbReference type="RefSeq" id="WP_053396020.1">
    <property type="nucleotide sequence ID" value="NZ_LHPJ01000008.1"/>
</dbReference>
<dbReference type="OrthoDB" id="5916324at2"/>
<dbReference type="Proteomes" id="UP000037515">
    <property type="component" value="Unassembled WGS sequence"/>
</dbReference>
<dbReference type="AlphaFoldDB" id="A0A0M0HMD4"/>
<protein>
    <submittedName>
        <fullName evidence="1">Transcriptional regulator</fullName>
    </submittedName>
</protein>
<reference evidence="2" key="1">
    <citation type="submission" date="2015-08" db="EMBL/GenBank/DDBJ databases">
        <title>Vibrio galatheae sp. nov., a novel member of the Vibrionaceae family isolated from the Solomon Islands.</title>
        <authorList>
            <person name="Giubergia S."/>
            <person name="Machado H."/>
            <person name="Mateiu R.V."/>
            <person name="Gram L."/>
        </authorList>
    </citation>
    <scope>NUCLEOTIDE SEQUENCE [LARGE SCALE GENOMIC DNA]</scope>
    <source>
        <strain evidence="2">DSM 19584</strain>
    </source>
</reference>
<accession>A0A0M0HMD4</accession>
<keyword evidence="2" id="KW-1185">Reference proteome</keyword>
<dbReference type="STRING" id="693.AKJ17_11840"/>
<name>A0A0M0HMD4_VIBNE</name>
<evidence type="ECO:0000313" key="1">
    <source>
        <dbReference type="EMBL" id="KOO03235.1"/>
    </source>
</evidence>
<dbReference type="EMBL" id="LHPJ01000008">
    <property type="protein sequence ID" value="KOO03235.1"/>
    <property type="molecule type" value="Genomic_DNA"/>
</dbReference>
<proteinExistence type="predicted"/>
<comment type="caution">
    <text evidence="1">The sequence shown here is derived from an EMBL/GenBank/DDBJ whole genome shotgun (WGS) entry which is preliminary data.</text>
</comment>
<gene>
    <name evidence="1" type="ORF">AKJ17_11840</name>
</gene>
<evidence type="ECO:0000313" key="2">
    <source>
        <dbReference type="Proteomes" id="UP000037515"/>
    </source>
</evidence>
<organism evidence="1 2">
    <name type="scientific">Vibrio nereis</name>
    <dbReference type="NCBI Taxonomy" id="693"/>
    <lineage>
        <taxon>Bacteria</taxon>
        <taxon>Pseudomonadati</taxon>
        <taxon>Pseudomonadota</taxon>
        <taxon>Gammaproteobacteria</taxon>
        <taxon>Vibrionales</taxon>
        <taxon>Vibrionaceae</taxon>
        <taxon>Vibrio</taxon>
    </lineage>
</organism>
<dbReference type="PATRIC" id="fig|693.5.peg.2426"/>
<sequence length="157" mass="18491">MMRLDTWVAEIEICYENRKHDQASTMELLILNAPESVWGPEITDLQSKAIACWLDGCLRIYLYSRYQDPEKAYQFLQLAYSKLQQVVCEPRSELTLKDWCMKRLQHLAVLSLEFCNQQTHTAWQTKSHQLIEAHVNFMAAHSWNEPQNNDQGHRSLH</sequence>